<dbReference type="AlphaFoldDB" id="A0AAD5X7H7"/>
<evidence type="ECO:0000313" key="3">
    <source>
        <dbReference type="EMBL" id="KAJ3055534.1"/>
    </source>
</evidence>
<evidence type="ECO:0000313" key="4">
    <source>
        <dbReference type="Proteomes" id="UP001212841"/>
    </source>
</evidence>
<sequence length="407" mass="45328">MAILNQRDNGPTAPAQQAEPAKSSALANTTQEHSNKPSAVPAYIPTGRLAAKVLAPTERGRHASTLSIASTASEFSDSSTDSLLSRQMSITSTSSTRSRATTFAGSPRPSFPTLNHAPHNPPHLHLQTTTPRLKPTHLRERSKSTVVIRTVSRKRAQSSPSTIESVQTCATRRWSTVIGDLSWEGLFPHLTSKGRRTLFEDQLYWKLLQRRVPVNGYLKPKPGNSLACPRCGDSKETIEHWAFECVASREFWDNWRGQVSKLVGMELPEVTLRDVVGLFPDVRGRLGVEAMHALTIAHGVALWSLWGARAFTSVDTCPSYDFFLARLRARILVEYHSACEYDPSPYAAFLSAQSGPEPSSPESPSHDFQMWNVNERFSKRWCGRTSDVELVRGWVRFEGEWKKSMVA</sequence>
<dbReference type="EMBL" id="JADGJD010000074">
    <property type="protein sequence ID" value="KAJ3055534.1"/>
    <property type="molecule type" value="Genomic_DNA"/>
</dbReference>
<feature type="domain" description="Reverse transcriptase zinc-binding" evidence="2">
    <location>
        <begin position="203"/>
        <end position="252"/>
    </location>
</feature>
<evidence type="ECO:0000256" key="1">
    <source>
        <dbReference type="SAM" id="MobiDB-lite"/>
    </source>
</evidence>
<protein>
    <recommendedName>
        <fullName evidence="2">Reverse transcriptase zinc-binding domain-containing protein</fullName>
    </recommendedName>
</protein>
<feature type="compositionally biased region" description="Low complexity" evidence="1">
    <location>
        <begin position="86"/>
        <end position="102"/>
    </location>
</feature>
<feature type="region of interest" description="Disordered" evidence="1">
    <location>
        <begin position="1"/>
        <end position="43"/>
    </location>
</feature>
<feature type="region of interest" description="Disordered" evidence="1">
    <location>
        <begin position="86"/>
        <end position="113"/>
    </location>
</feature>
<dbReference type="InterPro" id="IPR026960">
    <property type="entry name" value="RVT-Znf"/>
</dbReference>
<gene>
    <name evidence="3" type="ORF">HK097_010221</name>
</gene>
<reference evidence="3" key="1">
    <citation type="submission" date="2020-05" db="EMBL/GenBank/DDBJ databases">
        <title>Phylogenomic resolution of chytrid fungi.</title>
        <authorList>
            <person name="Stajich J.E."/>
            <person name="Amses K."/>
            <person name="Simmons R."/>
            <person name="Seto K."/>
            <person name="Myers J."/>
            <person name="Bonds A."/>
            <person name="Quandt C.A."/>
            <person name="Barry K."/>
            <person name="Liu P."/>
            <person name="Grigoriev I."/>
            <person name="Longcore J.E."/>
            <person name="James T.Y."/>
        </authorList>
    </citation>
    <scope>NUCLEOTIDE SEQUENCE</scope>
    <source>
        <strain evidence="3">JEL0318</strain>
    </source>
</reference>
<keyword evidence="4" id="KW-1185">Reference proteome</keyword>
<proteinExistence type="predicted"/>
<dbReference type="Proteomes" id="UP001212841">
    <property type="component" value="Unassembled WGS sequence"/>
</dbReference>
<dbReference type="Pfam" id="PF13966">
    <property type="entry name" value="zf-RVT"/>
    <property type="match status" value="1"/>
</dbReference>
<accession>A0AAD5X7H7</accession>
<organism evidence="3 4">
    <name type="scientific">Rhizophlyctis rosea</name>
    <dbReference type="NCBI Taxonomy" id="64517"/>
    <lineage>
        <taxon>Eukaryota</taxon>
        <taxon>Fungi</taxon>
        <taxon>Fungi incertae sedis</taxon>
        <taxon>Chytridiomycota</taxon>
        <taxon>Chytridiomycota incertae sedis</taxon>
        <taxon>Chytridiomycetes</taxon>
        <taxon>Rhizophlyctidales</taxon>
        <taxon>Rhizophlyctidaceae</taxon>
        <taxon>Rhizophlyctis</taxon>
    </lineage>
</organism>
<name>A0AAD5X7H7_9FUNG</name>
<evidence type="ECO:0000259" key="2">
    <source>
        <dbReference type="Pfam" id="PF13966"/>
    </source>
</evidence>
<comment type="caution">
    <text evidence="3">The sequence shown here is derived from an EMBL/GenBank/DDBJ whole genome shotgun (WGS) entry which is preliminary data.</text>
</comment>